<evidence type="ECO:0000256" key="4">
    <source>
        <dbReference type="SAM" id="Phobius"/>
    </source>
</evidence>
<evidence type="ECO:0000256" key="3">
    <source>
        <dbReference type="ARBA" id="ARBA00023136"/>
    </source>
</evidence>
<dbReference type="InterPro" id="IPR001107">
    <property type="entry name" value="Band_7"/>
</dbReference>
<dbReference type="AlphaFoldDB" id="A0A1J5TSP4"/>
<keyword evidence="3 4" id="KW-0472">Membrane</keyword>
<dbReference type="CDD" id="cd08826">
    <property type="entry name" value="SPFH_eoslipins_u1"/>
    <property type="match status" value="1"/>
</dbReference>
<feature type="transmembrane region" description="Helical" evidence="4">
    <location>
        <begin position="12"/>
        <end position="33"/>
    </location>
</feature>
<dbReference type="Pfam" id="PF01145">
    <property type="entry name" value="Band_7"/>
    <property type="match status" value="1"/>
</dbReference>
<keyword evidence="4" id="KW-0812">Transmembrane</keyword>
<comment type="subcellular location">
    <subcellularLocation>
        <location evidence="1">Membrane</location>
    </subcellularLocation>
</comment>
<dbReference type="FunFam" id="3.30.479.30:FF:000004">
    <property type="entry name" value="Putative membrane protease family, stomatin"/>
    <property type="match status" value="1"/>
</dbReference>
<dbReference type="EMBL" id="MLJW01000010">
    <property type="protein sequence ID" value="OIR15046.1"/>
    <property type="molecule type" value="Genomic_DNA"/>
</dbReference>
<dbReference type="InterPro" id="IPR018080">
    <property type="entry name" value="Band_7/stomatin-like_CS"/>
</dbReference>
<dbReference type="PANTHER" id="PTHR10264">
    <property type="entry name" value="BAND 7 PROTEIN-RELATED"/>
    <property type="match status" value="1"/>
</dbReference>
<dbReference type="Gene3D" id="6.10.250.2090">
    <property type="match status" value="1"/>
</dbReference>
<dbReference type="GO" id="GO:0005886">
    <property type="term" value="C:plasma membrane"/>
    <property type="evidence" value="ECO:0007669"/>
    <property type="project" value="InterPro"/>
</dbReference>
<dbReference type="Gene3D" id="3.30.479.30">
    <property type="entry name" value="Band 7 domain"/>
    <property type="match status" value="1"/>
</dbReference>
<dbReference type="GO" id="GO:0098552">
    <property type="term" value="C:side of membrane"/>
    <property type="evidence" value="ECO:0007669"/>
    <property type="project" value="UniProtKB-ARBA"/>
</dbReference>
<comment type="similarity">
    <text evidence="2">Belongs to the band 7/mec-2 family.</text>
</comment>
<comment type="caution">
    <text evidence="6">The sequence shown here is derived from an EMBL/GenBank/DDBJ whole genome shotgun (WGS) entry which is preliminary data.</text>
</comment>
<feature type="domain" description="Band 7" evidence="5">
    <location>
        <begin position="28"/>
        <end position="187"/>
    </location>
</feature>
<keyword evidence="4" id="KW-1133">Transmembrane helix</keyword>
<dbReference type="PRINTS" id="PR00721">
    <property type="entry name" value="STOMATIN"/>
</dbReference>
<evidence type="ECO:0000259" key="5">
    <source>
        <dbReference type="SMART" id="SM00244"/>
    </source>
</evidence>
<sequence length="275" mass="30792">MSDSTLMLPGLLSWLIPLILLMAAILPAAVRVLREYERGVIFRLGKLHRLGAKGPGLIFLIPIVDRMVRMDLRVVTIDVSKQEVMTRDNVPVTVDAVVYFRVIDPVAAVVKVENFWKATSLLAQTTLRSVLGQADMDELLARRDKINQTLQEIIDRQTDPWGVKVTAVEVRDVSLPDTMKRAMAKQAEAERERRAKIVNAEGEYQAAEKMVRAAEMISTQPIALQLRFLQTMREISSEHSTMTFVPIPIDLFGPFIGRQREGPAAGTPEPLSRVP</sequence>
<evidence type="ECO:0000256" key="1">
    <source>
        <dbReference type="ARBA" id="ARBA00004370"/>
    </source>
</evidence>
<keyword evidence="6" id="KW-0645">Protease</keyword>
<proteinExistence type="inferred from homology"/>
<organism evidence="6">
    <name type="scientific">mine drainage metagenome</name>
    <dbReference type="NCBI Taxonomy" id="410659"/>
    <lineage>
        <taxon>unclassified sequences</taxon>
        <taxon>metagenomes</taxon>
        <taxon>ecological metagenomes</taxon>
    </lineage>
</organism>
<dbReference type="GO" id="GO:0008233">
    <property type="term" value="F:peptidase activity"/>
    <property type="evidence" value="ECO:0007669"/>
    <property type="project" value="UniProtKB-KW"/>
</dbReference>
<dbReference type="GO" id="GO:0006508">
    <property type="term" value="P:proteolysis"/>
    <property type="evidence" value="ECO:0007669"/>
    <property type="project" value="UniProtKB-KW"/>
</dbReference>
<reference evidence="6" key="1">
    <citation type="submission" date="2016-10" db="EMBL/GenBank/DDBJ databases">
        <title>Sequence of Gallionella enrichment culture.</title>
        <authorList>
            <person name="Poehlein A."/>
            <person name="Muehling M."/>
            <person name="Daniel R."/>
        </authorList>
    </citation>
    <scope>NUCLEOTIDE SEQUENCE</scope>
</reference>
<dbReference type="SMART" id="SM00244">
    <property type="entry name" value="PHB"/>
    <property type="match status" value="1"/>
</dbReference>
<dbReference type="PROSITE" id="PS01270">
    <property type="entry name" value="BAND_7"/>
    <property type="match status" value="1"/>
</dbReference>
<dbReference type="SUPFAM" id="SSF117892">
    <property type="entry name" value="Band 7/SPFH domain"/>
    <property type="match status" value="1"/>
</dbReference>
<dbReference type="PANTHER" id="PTHR10264:SF19">
    <property type="entry name" value="AT06885P-RELATED"/>
    <property type="match status" value="1"/>
</dbReference>
<name>A0A1J5TSP4_9ZZZZ</name>
<dbReference type="InterPro" id="IPR036013">
    <property type="entry name" value="Band_7/SPFH_dom_sf"/>
</dbReference>
<dbReference type="InterPro" id="IPR043202">
    <property type="entry name" value="Band-7_stomatin-like"/>
</dbReference>
<accession>A0A1J5TSP4</accession>
<dbReference type="InterPro" id="IPR001972">
    <property type="entry name" value="Stomatin_HflK_fam"/>
</dbReference>
<evidence type="ECO:0000256" key="2">
    <source>
        <dbReference type="ARBA" id="ARBA00008164"/>
    </source>
</evidence>
<protein>
    <submittedName>
        <fullName evidence="6">Modulator of FtsH protease HflC</fullName>
    </submittedName>
</protein>
<keyword evidence="6" id="KW-0378">Hydrolase</keyword>
<gene>
    <name evidence="6" type="primary">hflC_1</name>
    <name evidence="6" type="ORF">GALL_41650</name>
</gene>
<evidence type="ECO:0000313" key="6">
    <source>
        <dbReference type="EMBL" id="OIR15046.1"/>
    </source>
</evidence>